<evidence type="ECO:0000256" key="1">
    <source>
        <dbReference type="ARBA" id="ARBA00022741"/>
    </source>
</evidence>
<dbReference type="SUPFAM" id="SSF52540">
    <property type="entry name" value="P-loop containing nucleoside triphosphate hydrolases"/>
    <property type="match status" value="2"/>
</dbReference>
<dbReference type="Gene3D" id="3.40.50.300">
    <property type="entry name" value="P-loop containing nucleotide triphosphate hydrolases"/>
    <property type="match status" value="2"/>
</dbReference>
<keyword evidence="2" id="KW-0378">Hydrolase</keyword>
<dbReference type="PANTHER" id="PTHR11274:SF0">
    <property type="entry name" value="GENERAL TRANSCRIPTION AND DNA REPAIR FACTOR IIH HELICASE SUBUNIT XPB"/>
    <property type="match status" value="1"/>
</dbReference>
<dbReference type="Proteomes" id="UP000517106">
    <property type="component" value="Unassembled WGS sequence"/>
</dbReference>
<dbReference type="GO" id="GO:0004386">
    <property type="term" value="F:helicase activity"/>
    <property type="evidence" value="ECO:0007669"/>
    <property type="project" value="UniProtKB-KW"/>
</dbReference>
<evidence type="ECO:0000256" key="3">
    <source>
        <dbReference type="ARBA" id="ARBA00022806"/>
    </source>
</evidence>
<dbReference type="InterPro" id="IPR027417">
    <property type="entry name" value="P-loop_NTPase"/>
</dbReference>
<keyword evidence="7" id="KW-1185">Reference proteome</keyword>
<dbReference type="InterPro" id="IPR014001">
    <property type="entry name" value="Helicase_ATP-bd"/>
</dbReference>
<evidence type="ECO:0000313" key="6">
    <source>
        <dbReference type="EMBL" id="MBB1097789.1"/>
    </source>
</evidence>
<dbReference type="GO" id="GO:0005524">
    <property type="term" value="F:ATP binding"/>
    <property type="evidence" value="ECO:0007669"/>
    <property type="project" value="UniProtKB-KW"/>
</dbReference>
<evidence type="ECO:0000256" key="4">
    <source>
        <dbReference type="ARBA" id="ARBA00022840"/>
    </source>
</evidence>
<protein>
    <submittedName>
        <fullName evidence="6">DEAD/DEAH box helicase family protein</fullName>
    </submittedName>
</protein>
<comment type="caution">
    <text evidence="6">The sequence shown here is derived from an EMBL/GenBank/DDBJ whole genome shotgun (WGS) entry which is preliminary data.</text>
</comment>
<evidence type="ECO:0000259" key="5">
    <source>
        <dbReference type="PROSITE" id="PS51192"/>
    </source>
</evidence>
<dbReference type="SMART" id="SM00487">
    <property type="entry name" value="DEXDc"/>
    <property type="match status" value="1"/>
</dbReference>
<reference evidence="6 7" key="1">
    <citation type="submission" date="2020-07" db="EMBL/GenBank/DDBJ databases">
        <title>Description of Limosilactobacillus balticus sp. nov., Limosilactobacillus agrestis sp. nov., Limosilactobacillus albertensis sp. nov., Limosilactobacillus rudii sp. nov., Limosilactobacillus fastidiosus sp. nov., five novel Limosilactobacillus species isolated from the vertebrate gastrointestinal tract, and proposal of 6 subspecies of Limosilactobacillus reuteri adapted to the gastrointestinal tract of specific vertebrate hosts.</title>
        <authorList>
            <person name="Li F."/>
            <person name="Cheng C."/>
            <person name="Zheng J."/>
            <person name="Quevedo R.M."/>
            <person name="Li J."/>
            <person name="Roos S."/>
            <person name="Gaenzle M.G."/>
            <person name="Walter J."/>
        </authorList>
    </citation>
    <scope>NUCLEOTIDE SEQUENCE [LARGE SCALE GENOMIC DNA]</scope>
    <source>
        <strain evidence="6 7">STM2_1</strain>
    </source>
</reference>
<dbReference type="GO" id="GO:0003677">
    <property type="term" value="F:DNA binding"/>
    <property type="evidence" value="ECO:0007669"/>
    <property type="project" value="InterPro"/>
</dbReference>
<dbReference type="InterPro" id="IPR050615">
    <property type="entry name" value="ATP-dep_DNA_Helicase"/>
</dbReference>
<dbReference type="PROSITE" id="PS51192">
    <property type="entry name" value="HELICASE_ATP_BIND_1"/>
    <property type="match status" value="1"/>
</dbReference>
<keyword evidence="3 6" id="KW-0347">Helicase</keyword>
<dbReference type="InterPro" id="IPR054347">
    <property type="entry name" value="TOTE_primase"/>
</dbReference>
<dbReference type="Pfam" id="PF04851">
    <property type="entry name" value="ResIII"/>
    <property type="match status" value="1"/>
</dbReference>
<sequence length="919" mass="107318">MHLGGEYKLNNGDYITIIQVYWYYKTGEKYYQIASSSGEDWIISEQNLLHLCYKERTTEEKLSLYKTYFSGRLDVYAQKWSNGKGYSPALKNWWSFYQLRNDKEAQKKLDKQYAPYTKKVIYDQISSSDKYHRYGIYPLLDDDKTKLLVFDFDKHKSNNDPFKTTKAVLNTCQKYNISCLPEISSSGNSYHLWIFFNQPILASVARFLGKLILVESMVNSENVDLSAFDRMIPNQDCLPKKGFGNLIALPLKWCDVQENKSTFADNNLKALEPTQLFDRLANTKRYSEEEINNFIHQIGKDMNLLKGQNTAYMIHITKNFPKDVYGFISGEIFIKRQNLTRKEQLSLLNLATFDNPEFSRKQRMRMPVWDIPSTLTASEIEGEYLRLPRGVLDTLQIKCNCHLKEQYTSPLALKVKFTGTLYPKQQEAIEKIKDRQLGMICAHTGFGKTVVGCALIAKRKARTLIIVSTMNIASQWQKTVLRFLHISNMPVKEKTKNGRMIKKKKVEIISGARNHPSKLVDIINIRKLVRMSFDERKRLYKDYEQIVVDECHHISAETFEKVLVEANTRFIVGLTATPERKDHLEKFMYYRCGNIVYQDSTSNLDQLIPRYIYPRYSNAFEIQNALENKNYTKKLNDLVENQDRNKQIVSDVQQALSEGRHILLLSERVKHLNKLYLALKRNKQQAYLTTGKQKTKLEIKDKNKPFVILSTSKYVGEGFDLPSLDTLFLTLPFSWKGNTKQYLGRLERDLTKKDELRVYDYVDIADETFAKMYRKRVSVYTQQGYEFVHTKKWNTYSSAYYTKDDYLSVWKHDLKSAKQVLIYLKTLTKEQINIFNMLASQCEILLKLTGNDANKEKSRYLAKQISVRFREKVGNNICIFDKRICWYGNLNFAGITYRNSSAIRLINSKLASKLINIEK</sequence>
<dbReference type="AlphaFoldDB" id="A0A7W3ULI8"/>
<dbReference type="CDD" id="cd18785">
    <property type="entry name" value="SF2_C"/>
    <property type="match status" value="1"/>
</dbReference>
<accession>A0A7W3ULI8</accession>
<keyword evidence="4" id="KW-0067">ATP-binding</keyword>
<dbReference type="PANTHER" id="PTHR11274">
    <property type="entry name" value="RAD25/XP-B DNA REPAIR HELICASE"/>
    <property type="match status" value="1"/>
</dbReference>
<dbReference type="InterPro" id="IPR006935">
    <property type="entry name" value="Helicase/UvrB_N"/>
</dbReference>
<feature type="domain" description="Helicase ATP-binding" evidence="5">
    <location>
        <begin position="429"/>
        <end position="596"/>
    </location>
</feature>
<dbReference type="CDD" id="cd17926">
    <property type="entry name" value="DEXHc_RE"/>
    <property type="match status" value="1"/>
</dbReference>
<name>A0A7W3ULI8_9LACO</name>
<evidence type="ECO:0000256" key="2">
    <source>
        <dbReference type="ARBA" id="ARBA00022801"/>
    </source>
</evidence>
<gene>
    <name evidence="6" type="ORF">H5S09_07525</name>
</gene>
<organism evidence="6 7">
    <name type="scientific">Limosilactobacillus rudii</name>
    <dbReference type="NCBI Taxonomy" id="2759755"/>
    <lineage>
        <taxon>Bacteria</taxon>
        <taxon>Bacillati</taxon>
        <taxon>Bacillota</taxon>
        <taxon>Bacilli</taxon>
        <taxon>Lactobacillales</taxon>
        <taxon>Lactobacillaceae</taxon>
        <taxon>Limosilactobacillus</taxon>
    </lineage>
</organism>
<dbReference type="GO" id="GO:0016787">
    <property type="term" value="F:hydrolase activity"/>
    <property type="evidence" value="ECO:0007669"/>
    <property type="project" value="UniProtKB-KW"/>
</dbReference>
<evidence type="ECO:0000313" key="7">
    <source>
        <dbReference type="Proteomes" id="UP000517106"/>
    </source>
</evidence>
<proteinExistence type="predicted"/>
<dbReference type="RefSeq" id="WP_182596525.1">
    <property type="nucleotide sequence ID" value="NZ_JACIVA010000050.1"/>
</dbReference>
<dbReference type="EMBL" id="JACIVA010000050">
    <property type="protein sequence ID" value="MBB1097789.1"/>
    <property type="molecule type" value="Genomic_DNA"/>
</dbReference>
<dbReference type="Pfam" id="PF22548">
    <property type="entry name" value="AEP-TOTE"/>
    <property type="match status" value="1"/>
</dbReference>
<keyword evidence="1" id="KW-0547">Nucleotide-binding</keyword>